<evidence type="ECO:0000313" key="5">
    <source>
        <dbReference type="Proteomes" id="UP001428290"/>
    </source>
</evidence>
<dbReference type="PIRSF" id="PIRSF009467">
    <property type="entry name" value="Ureas_acces_UreF"/>
    <property type="match status" value="1"/>
</dbReference>
<comment type="subcellular location">
    <subcellularLocation>
        <location evidence="3">Cytoplasm</location>
    </subcellularLocation>
</comment>
<dbReference type="Proteomes" id="UP001428290">
    <property type="component" value="Unassembled WGS sequence"/>
</dbReference>
<dbReference type="InterPro" id="IPR002639">
    <property type="entry name" value="UreF"/>
</dbReference>
<comment type="similarity">
    <text evidence="3">Belongs to the UreF family.</text>
</comment>
<dbReference type="RefSeq" id="WP_345720862.1">
    <property type="nucleotide sequence ID" value="NZ_BAABRU010000003.1"/>
</dbReference>
<name>A0ABP9WVI9_9CHLR</name>
<dbReference type="HAMAP" id="MF_01385">
    <property type="entry name" value="UreF"/>
    <property type="match status" value="1"/>
</dbReference>
<dbReference type="Gene3D" id="1.10.4190.10">
    <property type="entry name" value="Urease accessory protein UreF"/>
    <property type="match status" value="1"/>
</dbReference>
<dbReference type="PANTHER" id="PTHR33620:SF1">
    <property type="entry name" value="UREASE ACCESSORY PROTEIN F"/>
    <property type="match status" value="1"/>
</dbReference>
<dbReference type="Pfam" id="PF01730">
    <property type="entry name" value="UreF"/>
    <property type="match status" value="1"/>
</dbReference>
<keyword evidence="2 3" id="KW-0143">Chaperone</keyword>
<evidence type="ECO:0000256" key="1">
    <source>
        <dbReference type="ARBA" id="ARBA00022988"/>
    </source>
</evidence>
<dbReference type="InterPro" id="IPR038277">
    <property type="entry name" value="UreF_sf"/>
</dbReference>
<evidence type="ECO:0000256" key="2">
    <source>
        <dbReference type="ARBA" id="ARBA00023186"/>
    </source>
</evidence>
<evidence type="ECO:0000313" key="4">
    <source>
        <dbReference type="EMBL" id="GAA5527217.1"/>
    </source>
</evidence>
<comment type="subunit">
    <text evidence="3">UreD, UreF and UreG form a complex that acts as a GTP-hydrolysis-dependent molecular chaperone, activating the urease apoprotein by helping to assemble the nickel containing metallocenter of UreC. The UreE protein probably delivers the nickel.</text>
</comment>
<gene>
    <name evidence="3 4" type="primary">ureF</name>
    <name evidence="4" type="ORF">Hgul01_01001</name>
</gene>
<protein>
    <recommendedName>
        <fullName evidence="3">Urease accessory protein UreF</fullName>
    </recommendedName>
</protein>
<sequence>MHSLGDFWLGYTGGVMLTTAFAQLKLLQLADSALPIGSTAHSYGVESLVAEGQLGVAGLGQFMRAFIHESGQLEAYLAYQAWQLAHVAEFEQAWLDLNDHAAAFKPARESRHASAVLGRRLLGLALQLEPLPRWQQASTLTKSHQIETHHSCVFGLVAGCMAIEAEAMLAALLQQMTLSLILACQKILPLGQVQAQQLLWQLHPTIQTVVEQTPQLTLADLAPCSIGLDGASMRHPLLGTRLFIS</sequence>
<reference evidence="4 5" key="1">
    <citation type="submission" date="2024-02" db="EMBL/GenBank/DDBJ databases">
        <title>Herpetosiphon gulosus NBRC 112829.</title>
        <authorList>
            <person name="Ichikawa N."/>
            <person name="Katano-Makiyama Y."/>
            <person name="Hidaka K."/>
        </authorList>
    </citation>
    <scope>NUCLEOTIDE SEQUENCE [LARGE SCALE GENOMIC DNA]</scope>
    <source>
        <strain evidence="4 5">NBRC 112829</strain>
    </source>
</reference>
<evidence type="ECO:0000256" key="3">
    <source>
        <dbReference type="HAMAP-Rule" id="MF_01385"/>
    </source>
</evidence>
<keyword evidence="3" id="KW-0963">Cytoplasm</keyword>
<organism evidence="4 5">
    <name type="scientific">Herpetosiphon gulosus</name>
    <dbReference type="NCBI Taxonomy" id="1973496"/>
    <lineage>
        <taxon>Bacteria</taxon>
        <taxon>Bacillati</taxon>
        <taxon>Chloroflexota</taxon>
        <taxon>Chloroflexia</taxon>
        <taxon>Herpetosiphonales</taxon>
        <taxon>Herpetosiphonaceae</taxon>
        <taxon>Herpetosiphon</taxon>
    </lineage>
</organism>
<comment type="caution">
    <text evidence="4">The sequence shown here is derived from an EMBL/GenBank/DDBJ whole genome shotgun (WGS) entry which is preliminary data.</text>
</comment>
<comment type="function">
    <text evidence="3">Required for maturation of urease via the functional incorporation of the urease nickel metallocenter.</text>
</comment>
<keyword evidence="5" id="KW-1185">Reference proteome</keyword>
<proteinExistence type="inferred from homology"/>
<keyword evidence="1 3" id="KW-0996">Nickel insertion</keyword>
<dbReference type="PANTHER" id="PTHR33620">
    <property type="entry name" value="UREASE ACCESSORY PROTEIN F"/>
    <property type="match status" value="1"/>
</dbReference>
<accession>A0ABP9WVI9</accession>
<dbReference type="EMBL" id="BAABRU010000003">
    <property type="protein sequence ID" value="GAA5527217.1"/>
    <property type="molecule type" value="Genomic_DNA"/>
</dbReference>